<feature type="repeat" description="TPR" evidence="3">
    <location>
        <begin position="335"/>
        <end position="368"/>
    </location>
</feature>
<dbReference type="Proteomes" id="UP000245667">
    <property type="component" value="Unassembled WGS sequence"/>
</dbReference>
<dbReference type="InterPro" id="IPR052558">
    <property type="entry name" value="Siderophore_Hydrolase_D"/>
</dbReference>
<dbReference type="SUPFAM" id="SSF53474">
    <property type="entry name" value="alpha/beta-Hydrolases"/>
    <property type="match status" value="1"/>
</dbReference>
<comment type="caution">
    <text evidence="5">The sequence shown here is derived from an EMBL/GenBank/DDBJ whole genome shotgun (WGS) entry which is preliminary data.</text>
</comment>
<dbReference type="GO" id="GO:0016788">
    <property type="term" value="F:hydrolase activity, acting on ester bonds"/>
    <property type="evidence" value="ECO:0007669"/>
    <property type="project" value="TreeGrafter"/>
</dbReference>
<dbReference type="InterPro" id="IPR011990">
    <property type="entry name" value="TPR-like_helical_dom_sf"/>
</dbReference>
<evidence type="ECO:0000313" key="4">
    <source>
        <dbReference type="EMBL" id="MBD1258988.1"/>
    </source>
</evidence>
<gene>
    <name evidence="4" type="ORF">HZY62_00185</name>
    <name evidence="5" type="ORF">LX92_00906</name>
</gene>
<evidence type="ECO:0000256" key="3">
    <source>
        <dbReference type="PROSITE-ProRule" id="PRU00339"/>
    </source>
</evidence>
<keyword evidence="7" id="KW-1185">Reference proteome</keyword>
<comment type="similarity">
    <text evidence="1">Belongs to the esterase D family.</text>
</comment>
<keyword evidence="3" id="KW-0802">TPR repeat</keyword>
<dbReference type="EMBL" id="JACWLN010000001">
    <property type="protein sequence ID" value="MBD1258988.1"/>
    <property type="molecule type" value="Genomic_DNA"/>
</dbReference>
<protein>
    <submittedName>
        <fullName evidence="5">Putative alpha/beta superfamily hydrolase</fullName>
    </submittedName>
</protein>
<dbReference type="InterPro" id="IPR000801">
    <property type="entry name" value="Esterase-like"/>
</dbReference>
<dbReference type="PANTHER" id="PTHR40841:SF2">
    <property type="entry name" value="SIDEROPHORE-DEGRADING ESTERASE (EUROFUNG)"/>
    <property type="match status" value="1"/>
</dbReference>
<dbReference type="Pfam" id="PF00756">
    <property type="entry name" value="Esterase"/>
    <property type="match status" value="1"/>
</dbReference>
<evidence type="ECO:0000256" key="1">
    <source>
        <dbReference type="ARBA" id="ARBA00005622"/>
    </source>
</evidence>
<evidence type="ECO:0000256" key="2">
    <source>
        <dbReference type="ARBA" id="ARBA00022801"/>
    </source>
</evidence>
<reference evidence="5 6" key="1">
    <citation type="submission" date="2018-05" db="EMBL/GenBank/DDBJ databases">
        <title>Genomic Encyclopedia of Archaeal and Bacterial Type Strains, Phase II (KMG-II): from individual species to whole genera.</title>
        <authorList>
            <person name="Goeker M."/>
        </authorList>
    </citation>
    <scope>NUCLEOTIDE SEQUENCE [LARGE SCALE GENOMIC DNA]</scope>
    <source>
        <strain evidence="5 6">DSM 23514</strain>
    </source>
</reference>
<dbReference type="OrthoDB" id="9784036at2"/>
<organism evidence="5 6">
    <name type="scientific">Maribacter polysiphoniae</name>
    <dbReference type="NCBI Taxonomy" id="429344"/>
    <lineage>
        <taxon>Bacteria</taxon>
        <taxon>Pseudomonadati</taxon>
        <taxon>Bacteroidota</taxon>
        <taxon>Flavobacteriia</taxon>
        <taxon>Flavobacteriales</taxon>
        <taxon>Flavobacteriaceae</taxon>
        <taxon>Maribacter</taxon>
    </lineage>
</organism>
<dbReference type="InterPro" id="IPR019734">
    <property type="entry name" value="TPR_rpt"/>
</dbReference>
<dbReference type="EMBL" id="QGGQ01000002">
    <property type="protein sequence ID" value="PWK24542.1"/>
    <property type="molecule type" value="Genomic_DNA"/>
</dbReference>
<accession>A0A316E4R6</accession>
<proteinExistence type="inferred from homology"/>
<dbReference type="PROSITE" id="PS50005">
    <property type="entry name" value="TPR"/>
    <property type="match status" value="1"/>
</dbReference>
<dbReference type="PANTHER" id="PTHR40841">
    <property type="entry name" value="SIDEROPHORE TRIACETYLFUSARININE C ESTERASE"/>
    <property type="match status" value="1"/>
</dbReference>
<dbReference type="Proteomes" id="UP000651837">
    <property type="component" value="Unassembled WGS sequence"/>
</dbReference>
<dbReference type="Gene3D" id="1.25.40.10">
    <property type="entry name" value="Tetratricopeptide repeat domain"/>
    <property type="match status" value="1"/>
</dbReference>
<dbReference type="Gene3D" id="3.40.50.1820">
    <property type="entry name" value="alpha/beta hydrolase"/>
    <property type="match status" value="1"/>
</dbReference>
<evidence type="ECO:0000313" key="7">
    <source>
        <dbReference type="Proteomes" id="UP000651837"/>
    </source>
</evidence>
<evidence type="ECO:0000313" key="5">
    <source>
        <dbReference type="EMBL" id="PWK24542.1"/>
    </source>
</evidence>
<sequence>MKHWTILLVFISVSAFGQFIETEKINSTVLDQERNLWVYTPWQYGEYPDKKLEVIYVFDAQSREYFDVVHSTVQFLGGEEFAFIVVGIESPFIREKNQSRNTDFLPKAIDKETIEKYGDFSGGADRFLSFVKTEVVPFIDDKYRTLPERVAVGHSNGGTFISYSLMNEPGLFDAYIAISPNYAYDKGQLAKRLTALNPDTLKKEKFVFISNANENTGTDERWAGWSEYHRKVIEILKNPKFKSKIHVESMDFSATENHGTSFPIGAFYGLKSFIDHQFRTGENVTSYYDRLARQNLIALNPENVNMMAYECFWNDKPKDAIVVINWAIEKFQDEHNLYDSRGEFYEKIGELDQAKKSFQKAIEVLSRSKGKMDKEAYADKMEYYKGNVQRVSK</sequence>
<evidence type="ECO:0000313" key="6">
    <source>
        <dbReference type="Proteomes" id="UP000245667"/>
    </source>
</evidence>
<dbReference type="SUPFAM" id="SSF48452">
    <property type="entry name" value="TPR-like"/>
    <property type="match status" value="1"/>
</dbReference>
<dbReference type="RefSeq" id="WP_109649106.1">
    <property type="nucleotide sequence ID" value="NZ_JACWLN010000001.1"/>
</dbReference>
<dbReference type="InterPro" id="IPR029058">
    <property type="entry name" value="AB_hydrolase_fold"/>
</dbReference>
<keyword evidence="2 5" id="KW-0378">Hydrolase</keyword>
<name>A0A316E4R6_9FLAO</name>
<reference evidence="4 7" key="2">
    <citation type="submission" date="2020-07" db="EMBL/GenBank/DDBJ databases">
        <title>The draft genome sequence of Maribacter polysiphoniae KCTC 22021.</title>
        <authorList>
            <person name="Mu L."/>
        </authorList>
    </citation>
    <scope>NUCLEOTIDE SEQUENCE [LARGE SCALE GENOMIC DNA]</scope>
    <source>
        <strain evidence="4 7">KCTC 22021</strain>
    </source>
</reference>
<dbReference type="AlphaFoldDB" id="A0A316E4R6"/>